<keyword evidence="1" id="KW-1133">Transmembrane helix</keyword>
<proteinExistence type="predicted"/>
<evidence type="ECO:0000313" key="2">
    <source>
        <dbReference type="EMBL" id="TXC02235.1"/>
    </source>
</evidence>
<organism evidence="2 3">
    <name type="scientific">Fusarium oxysporum f. sp. cubense</name>
    <dbReference type="NCBI Taxonomy" id="61366"/>
    <lineage>
        <taxon>Eukaryota</taxon>
        <taxon>Fungi</taxon>
        <taxon>Dikarya</taxon>
        <taxon>Ascomycota</taxon>
        <taxon>Pezizomycotina</taxon>
        <taxon>Sordariomycetes</taxon>
        <taxon>Hypocreomycetidae</taxon>
        <taxon>Hypocreales</taxon>
        <taxon>Nectriaceae</taxon>
        <taxon>Fusarium</taxon>
        <taxon>Fusarium oxysporum species complex</taxon>
    </lineage>
</organism>
<protein>
    <submittedName>
        <fullName evidence="2">Uncharacterized protein</fullName>
    </submittedName>
</protein>
<feature type="transmembrane region" description="Helical" evidence="1">
    <location>
        <begin position="12"/>
        <end position="36"/>
    </location>
</feature>
<evidence type="ECO:0000256" key="1">
    <source>
        <dbReference type="SAM" id="Phobius"/>
    </source>
</evidence>
<dbReference type="Proteomes" id="UP000321331">
    <property type="component" value="Unassembled WGS sequence"/>
</dbReference>
<dbReference type="AlphaFoldDB" id="A0A5C6SU86"/>
<accession>A0A5C6SU86</accession>
<evidence type="ECO:0000313" key="3">
    <source>
        <dbReference type="Proteomes" id="UP000321331"/>
    </source>
</evidence>
<dbReference type="EMBL" id="VMNF01000008">
    <property type="protein sequence ID" value="TXC02235.1"/>
    <property type="molecule type" value="Genomic_DNA"/>
</dbReference>
<comment type="caution">
    <text evidence="2">The sequence shown here is derived from an EMBL/GenBank/DDBJ whole genome shotgun (WGS) entry which is preliminary data.</text>
</comment>
<gene>
    <name evidence="2" type="ORF">FocTR4_00014933</name>
</gene>
<reference evidence="2 3" key="1">
    <citation type="submission" date="2019-07" db="EMBL/GenBank/DDBJ databases">
        <title>The First High-Quality Draft Genome Sequence of the Causal Agent of the Current Panama Disease Epidemic.</title>
        <authorList>
            <person name="Warmington R.J."/>
            <person name="Kay W."/>
            <person name="Jeffries A."/>
            <person name="Bebber D."/>
            <person name="Moore K."/>
            <person name="Studholme D.J."/>
        </authorList>
    </citation>
    <scope>NUCLEOTIDE SEQUENCE [LARGE SCALE GENOMIC DNA]</scope>
    <source>
        <strain evidence="2 3">TR4</strain>
    </source>
</reference>
<sequence>MKATFRRISVLGGIIFAILMGLIYGSLGLMVGYLAVAHIVKLIWYRSSCEMSQTN</sequence>
<keyword evidence="1" id="KW-0812">Transmembrane</keyword>
<keyword evidence="1" id="KW-0472">Membrane</keyword>
<name>A0A5C6SU86_FUSOC</name>